<evidence type="ECO:0000259" key="8">
    <source>
        <dbReference type="Pfam" id="PF12832"/>
    </source>
</evidence>
<comment type="similarity">
    <text evidence="2">Belongs to the major facilitator superfamily. MFSD6 family.</text>
</comment>
<reference evidence="9 10" key="1">
    <citation type="submission" date="2023-11" db="EMBL/GenBank/DDBJ databases">
        <title>Halocaridina rubra genome assembly.</title>
        <authorList>
            <person name="Smith C."/>
        </authorList>
    </citation>
    <scope>NUCLEOTIDE SEQUENCE [LARGE SCALE GENOMIC DNA]</scope>
    <source>
        <strain evidence="9">EP-1</strain>
        <tissue evidence="9">Whole</tissue>
    </source>
</reference>
<keyword evidence="4 7" id="KW-1133">Transmembrane helix</keyword>
<accession>A0AAN8XJ84</accession>
<dbReference type="InterPro" id="IPR024989">
    <property type="entry name" value="MFS_assoc_dom"/>
</dbReference>
<feature type="region of interest" description="Disordered" evidence="6">
    <location>
        <begin position="116"/>
        <end position="137"/>
    </location>
</feature>
<sequence length="137" mass="15290">MLEVFTYQIMWVAAVTFCPILAPKGLLATMTGLAGAVHYSVGRGVGALLGGYLISQYGIKTAFNFFGYVCVAGGGLYVLVYYLYLKKKIITREQEMEKEECTKNGEEGQAMLEYTKKSEIVTKDEKKKKNRHLQSNP</sequence>
<feature type="compositionally biased region" description="Basic residues" evidence="6">
    <location>
        <begin position="128"/>
        <end position="137"/>
    </location>
</feature>
<evidence type="ECO:0000256" key="7">
    <source>
        <dbReference type="SAM" id="Phobius"/>
    </source>
</evidence>
<comment type="subcellular location">
    <subcellularLocation>
        <location evidence="1">Membrane</location>
        <topology evidence="1">Multi-pass membrane protein</topology>
    </subcellularLocation>
</comment>
<protein>
    <recommendedName>
        <fullName evidence="8">Major facilitator superfamily associated domain-containing protein</fullName>
    </recommendedName>
</protein>
<evidence type="ECO:0000256" key="3">
    <source>
        <dbReference type="ARBA" id="ARBA00022692"/>
    </source>
</evidence>
<organism evidence="9 10">
    <name type="scientific">Halocaridina rubra</name>
    <name type="common">Hawaiian red shrimp</name>
    <dbReference type="NCBI Taxonomy" id="373956"/>
    <lineage>
        <taxon>Eukaryota</taxon>
        <taxon>Metazoa</taxon>
        <taxon>Ecdysozoa</taxon>
        <taxon>Arthropoda</taxon>
        <taxon>Crustacea</taxon>
        <taxon>Multicrustacea</taxon>
        <taxon>Malacostraca</taxon>
        <taxon>Eumalacostraca</taxon>
        <taxon>Eucarida</taxon>
        <taxon>Decapoda</taxon>
        <taxon>Pleocyemata</taxon>
        <taxon>Caridea</taxon>
        <taxon>Atyoidea</taxon>
        <taxon>Atyidae</taxon>
        <taxon>Halocaridina</taxon>
    </lineage>
</organism>
<keyword evidence="5 7" id="KW-0472">Membrane</keyword>
<evidence type="ECO:0000256" key="6">
    <source>
        <dbReference type="SAM" id="MobiDB-lite"/>
    </source>
</evidence>
<gene>
    <name evidence="9" type="ORF">SK128_013083</name>
</gene>
<dbReference type="GO" id="GO:0016020">
    <property type="term" value="C:membrane"/>
    <property type="evidence" value="ECO:0007669"/>
    <property type="project" value="UniProtKB-SubCell"/>
</dbReference>
<dbReference type="EMBL" id="JAXCGZ010005995">
    <property type="protein sequence ID" value="KAK7080309.1"/>
    <property type="molecule type" value="Genomic_DNA"/>
</dbReference>
<comment type="caution">
    <text evidence="9">The sequence shown here is derived from an EMBL/GenBank/DDBJ whole genome shotgun (WGS) entry which is preliminary data.</text>
</comment>
<name>A0AAN8XJ84_HALRR</name>
<dbReference type="SUPFAM" id="SSF103473">
    <property type="entry name" value="MFS general substrate transporter"/>
    <property type="match status" value="1"/>
</dbReference>
<feature type="transmembrane region" description="Helical" evidence="7">
    <location>
        <begin position="6"/>
        <end position="27"/>
    </location>
</feature>
<feature type="compositionally biased region" description="Basic and acidic residues" evidence="6">
    <location>
        <begin position="116"/>
        <end position="127"/>
    </location>
</feature>
<dbReference type="PANTHER" id="PTHR16172:SF41">
    <property type="entry name" value="MAJOR FACILITATOR SUPERFAMILY DOMAIN-CONTAINING PROTEIN 6-LIKE"/>
    <property type="match status" value="1"/>
</dbReference>
<feature type="transmembrane region" description="Helical" evidence="7">
    <location>
        <begin position="39"/>
        <end position="59"/>
    </location>
</feature>
<evidence type="ECO:0000256" key="5">
    <source>
        <dbReference type="ARBA" id="ARBA00023136"/>
    </source>
</evidence>
<dbReference type="Pfam" id="PF12832">
    <property type="entry name" value="MFS_1_like"/>
    <property type="match status" value="1"/>
</dbReference>
<evidence type="ECO:0000313" key="10">
    <source>
        <dbReference type="Proteomes" id="UP001381693"/>
    </source>
</evidence>
<evidence type="ECO:0000256" key="4">
    <source>
        <dbReference type="ARBA" id="ARBA00022989"/>
    </source>
</evidence>
<keyword evidence="10" id="KW-1185">Reference proteome</keyword>
<dbReference type="InterPro" id="IPR051717">
    <property type="entry name" value="MFS_MFSD6"/>
</dbReference>
<evidence type="ECO:0000256" key="1">
    <source>
        <dbReference type="ARBA" id="ARBA00004141"/>
    </source>
</evidence>
<evidence type="ECO:0000313" key="9">
    <source>
        <dbReference type="EMBL" id="KAK7080309.1"/>
    </source>
</evidence>
<feature type="domain" description="Major facilitator superfamily associated" evidence="8">
    <location>
        <begin position="2"/>
        <end position="65"/>
    </location>
</feature>
<feature type="transmembrane region" description="Helical" evidence="7">
    <location>
        <begin position="65"/>
        <end position="84"/>
    </location>
</feature>
<dbReference type="AlphaFoldDB" id="A0AAN8XJ84"/>
<dbReference type="PANTHER" id="PTHR16172">
    <property type="entry name" value="MAJOR FACILITATOR SUPERFAMILY DOMAIN-CONTAINING PROTEIN 6-LIKE"/>
    <property type="match status" value="1"/>
</dbReference>
<keyword evidence="3 7" id="KW-0812">Transmembrane</keyword>
<proteinExistence type="inferred from homology"/>
<evidence type="ECO:0000256" key="2">
    <source>
        <dbReference type="ARBA" id="ARBA00005241"/>
    </source>
</evidence>
<dbReference type="Gene3D" id="1.20.1250.20">
    <property type="entry name" value="MFS general substrate transporter like domains"/>
    <property type="match status" value="1"/>
</dbReference>
<dbReference type="Proteomes" id="UP001381693">
    <property type="component" value="Unassembled WGS sequence"/>
</dbReference>
<dbReference type="InterPro" id="IPR036259">
    <property type="entry name" value="MFS_trans_sf"/>
</dbReference>